<name>A0A653D899_CALMS</name>
<dbReference type="PROSITE" id="PS60019">
    <property type="entry name" value="I_CONOTOXIN"/>
    <property type="match status" value="1"/>
</dbReference>
<evidence type="ECO:0000313" key="3">
    <source>
        <dbReference type="Proteomes" id="UP000410492"/>
    </source>
</evidence>
<dbReference type="Proteomes" id="UP000410492">
    <property type="component" value="Unassembled WGS sequence"/>
</dbReference>
<feature type="chain" id="PRO_5024833970" evidence="1">
    <location>
        <begin position="21"/>
        <end position="134"/>
    </location>
</feature>
<keyword evidence="3" id="KW-1185">Reference proteome</keyword>
<evidence type="ECO:0000256" key="1">
    <source>
        <dbReference type="SAM" id="SignalP"/>
    </source>
</evidence>
<protein>
    <submittedName>
        <fullName evidence="2">Uncharacterized protein</fullName>
    </submittedName>
</protein>
<dbReference type="AlphaFoldDB" id="A0A653D899"/>
<keyword evidence="1" id="KW-0732">Signal</keyword>
<feature type="signal peptide" evidence="1">
    <location>
        <begin position="1"/>
        <end position="20"/>
    </location>
</feature>
<dbReference type="InterPro" id="IPR013141">
    <property type="entry name" value="Conotoxin-I_CS"/>
</dbReference>
<dbReference type="OrthoDB" id="7345212at2759"/>
<sequence>MFVLRSFVLTVFCFSSLVFGQMCREYSETCNDDDSCCGGCCLGGVCMATYQDCRVKQDLCLDAYCPPDEECYVYIPEGCLGCGPIRACRSAFTSGETHFPTTEHHLHDMWHSSSGHLIDEKIVTFVSLMFLYRF</sequence>
<evidence type="ECO:0000313" key="2">
    <source>
        <dbReference type="EMBL" id="VEN56355.1"/>
    </source>
</evidence>
<reference evidence="2 3" key="1">
    <citation type="submission" date="2019-01" db="EMBL/GenBank/DDBJ databases">
        <authorList>
            <person name="Sayadi A."/>
        </authorList>
    </citation>
    <scope>NUCLEOTIDE SEQUENCE [LARGE SCALE GENOMIC DNA]</scope>
</reference>
<organism evidence="2 3">
    <name type="scientific">Callosobruchus maculatus</name>
    <name type="common">Southern cowpea weevil</name>
    <name type="synonym">Pulse bruchid</name>
    <dbReference type="NCBI Taxonomy" id="64391"/>
    <lineage>
        <taxon>Eukaryota</taxon>
        <taxon>Metazoa</taxon>
        <taxon>Ecdysozoa</taxon>
        <taxon>Arthropoda</taxon>
        <taxon>Hexapoda</taxon>
        <taxon>Insecta</taxon>
        <taxon>Pterygota</taxon>
        <taxon>Neoptera</taxon>
        <taxon>Endopterygota</taxon>
        <taxon>Coleoptera</taxon>
        <taxon>Polyphaga</taxon>
        <taxon>Cucujiformia</taxon>
        <taxon>Chrysomeloidea</taxon>
        <taxon>Chrysomelidae</taxon>
        <taxon>Bruchinae</taxon>
        <taxon>Bruchini</taxon>
        <taxon>Callosobruchus</taxon>
    </lineage>
</organism>
<proteinExistence type="predicted"/>
<accession>A0A653D899</accession>
<gene>
    <name evidence="2" type="ORF">CALMAC_LOCUS15266</name>
</gene>
<dbReference type="EMBL" id="CAACVG010010672">
    <property type="protein sequence ID" value="VEN56355.1"/>
    <property type="molecule type" value="Genomic_DNA"/>
</dbReference>